<dbReference type="PANTHER" id="PTHR23531">
    <property type="entry name" value="QUINOLENE RESISTANCE PROTEIN NORA"/>
    <property type="match status" value="1"/>
</dbReference>
<feature type="transmembrane region" description="Helical" evidence="3">
    <location>
        <begin position="369"/>
        <end position="386"/>
    </location>
</feature>
<dbReference type="Proteomes" id="UP000193920">
    <property type="component" value="Unassembled WGS sequence"/>
</dbReference>
<feature type="transmembrane region" description="Helical" evidence="3">
    <location>
        <begin position="392"/>
        <end position="415"/>
    </location>
</feature>
<sequence>MGNKERIFTKSFFLLFGGLLFTSLVMYALMSTVTEFATSLGTNATVAGLVSGIYIFGGLCSRVYSGNALGKKSWRKIALTFLTIHFLACLLYFLVNNVIFLIIVRFIHGVGFGASSNSIITLASAVLPKQRFGEAFGYLMLGTTIAVGLGPYVSGILYDNFSSVGCFVAASAFSATALICMFILDINKYDPKYSKSKKEKSEVIEVKVIQDNEISDDITIIDDNKEKEEIKERKNIKEKNSKTLEDTEINTNVGEDITEREEIKENEETEIKENNKENEIIKEKEDIKPENKKSYGIIEKVFEIGAIPISFTIALTSLGYVSILSFYRLYADEVKLTSAFSWFFILYSVVLVISRPIAGKIQDKNGDKLICVIGIIAQSVGLALIAHIPNTITVLICAVCAALGFGTLNSAATAIVTRKAPKSRSSYAISTLFIFCDATMGFGPALLGSFVSAKSGYAPVYYISSVITIVALPICLLALRKKNN</sequence>
<evidence type="ECO:0000256" key="1">
    <source>
        <dbReference type="ARBA" id="ARBA00004141"/>
    </source>
</evidence>
<keyword evidence="2" id="KW-0175">Coiled coil</keyword>
<feature type="transmembrane region" description="Helical" evidence="3">
    <location>
        <begin position="101"/>
        <end position="123"/>
    </location>
</feature>
<keyword evidence="3" id="KW-0472">Membrane</keyword>
<reference evidence="5 6" key="1">
    <citation type="submission" date="2016-08" db="EMBL/GenBank/DDBJ databases">
        <title>A Parts List for Fungal Cellulosomes Revealed by Comparative Genomics.</title>
        <authorList>
            <consortium name="DOE Joint Genome Institute"/>
            <person name="Haitjema C.H."/>
            <person name="Gilmore S.P."/>
            <person name="Henske J.K."/>
            <person name="Solomon K.V."/>
            <person name="De Groot R."/>
            <person name="Kuo A."/>
            <person name="Mondo S.J."/>
            <person name="Salamov A.A."/>
            <person name="Labutti K."/>
            <person name="Zhao Z."/>
            <person name="Chiniquy J."/>
            <person name="Barry K."/>
            <person name="Brewer H.M."/>
            <person name="Purvine S.O."/>
            <person name="Wright A.T."/>
            <person name="Boxma B."/>
            <person name="Van Alen T."/>
            <person name="Hackstein J.H."/>
            <person name="Baker S.E."/>
            <person name="Grigoriev I.V."/>
            <person name="O'Malley M.A."/>
        </authorList>
    </citation>
    <scope>NUCLEOTIDE SEQUENCE [LARGE SCALE GENOMIC DNA]</scope>
    <source>
        <strain evidence="5 6">G1</strain>
    </source>
</reference>
<dbReference type="SUPFAM" id="SSF103473">
    <property type="entry name" value="MFS general substrate transporter"/>
    <property type="match status" value="1"/>
</dbReference>
<dbReference type="PANTHER" id="PTHR23531:SF1">
    <property type="entry name" value="QUINOLENE RESISTANCE PROTEIN NORA"/>
    <property type="match status" value="1"/>
</dbReference>
<feature type="transmembrane region" description="Helical" evidence="3">
    <location>
        <begin position="36"/>
        <end position="56"/>
    </location>
</feature>
<feature type="transmembrane region" description="Helical" evidence="3">
    <location>
        <begin position="161"/>
        <end position="184"/>
    </location>
</feature>
<evidence type="ECO:0000313" key="5">
    <source>
        <dbReference type="EMBL" id="ORY55982.1"/>
    </source>
</evidence>
<evidence type="ECO:0000259" key="4">
    <source>
        <dbReference type="PROSITE" id="PS50850"/>
    </source>
</evidence>
<proteinExistence type="predicted"/>
<evidence type="ECO:0000256" key="3">
    <source>
        <dbReference type="SAM" id="Phobius"/>
    </source>
</evidence>
<feature type="transmembrane region" description="Helical" evidence="3">
    <location>
        <begin position="427"/>
        <end position="447"/>
    </location>
</feature>
<protein>
    <submittedName>
        <fullName evidence="5">MFS general substrate transporter</fullName>
    </submittedName>
</protein>
<dbReference type="GO" id="GO:0016020">
    <property type="term" value="C:membrane"/>
    <property type="evidence" value="ECO:0007669"/>
    <property type="project" value="UniProtKB-SubCell"/>
</dbReference>
<dbReference type="EMBL" id="MCOG01000075">
    <property type="protein sequence ID" value="ORY55982.1"/>
    <property type="molecule type" value="Genomic_DNA"/>
</dbReference>
<dbReference type="STRING" id="1754190.A0A1Y2D9Q4"/>
<dbReference type="Gene3D" id="1.20.1250.20">
    <property type="entry name" value="MFS general substrate transporter like domains"/>
    <property type="match status" value="2"/>
</dbReference>
<name>A0A1Y2D9Q4_9FUNG</name>
<feature type="coiled-coil region" evidence="2">
    <location>
        <begin position="227"/>
        <end position="286"/>
    </location>
</feature>
<dbReference type="GO" id="GO:0022857">
    <property type="term" value="F:transmembrane transporter activity"/>
    <property type="evidence" value="ECO:0007669"/>
    <property type="project" value="InterPro"/>
</dbReference>
<feature type="transmembrane region" description="Helical" evidence="3">
    <location>
        <begin position="459"/>
        <end position="479"/>
    </location>
</feature>
<feature type="transmembrane region" description="Helical" evidence="3">
    <location>
        <begin position="135"/>
        <end position="155"/>
    </location>
</feature>
<keyword evidence="3" id="KW-0812">Transmembrane</keyword>
<dbReference type="PROSITE" id="PS50850">
    <property type="entry name" value="MFS"/>
    <property type="match status" value="1"/>
</dbReference>
<accession>A0A1Y2D9Q4</accession>
<evidence type="ECO:0000313" key="6">
    <source>
        <dbReference type="Proteomes" id="UP000193920"/>
    </source>
</evidence>
<dbReference type="AlphaFoldDB" id="A0A1Y2D9Q4"/>
<keyword evidence="6" id="KW-1185">Reference proteome</keyword>
<organism evidence="5 6">
    <name type="scientific">Neocallimastix californiae</name>
    <dbReference type="NCBI Taxonomy" id="1754190"/>
    <lineage>
        <taxon>Eukaryota</taxon>
        <taxon>Fungi</taxon>
        <taxon>Fungi incertae sedis</taxon>
        <taxon>Chytridiomycota</taxon>
        <taxon>Chytridiomycota incertae sedis</taxon>
        <taxon>Neocallimastigomycetes</taxon>
        <taxon>Neocallimastigales</taxon>
        <taxon>Neocallimastigaceae</taxon>
        <taxon>Neocallimastix</taxon>
    </lineage>
</organism>
<evidence type="ECO:0000256" key="2">
    <source>
        <dbReference type="SAM" id="Coils"/>
    </source>
</evidence>
<feature type="domain" description="Major facilitator superfamily (MFS) profile" evidence="4">
    <location>
        <begin position="11"/>
        <end position="483"/>
    </location>
</feature>
<comment type="subcellular location">
    <subcellularLocation>
        <location evidence="1">Membrane</location>
        <topology evidence="1">Multi-pass membrane protein</topology>
    </subcellularLocation>
</comment>
<keyword evidence="3" id="KW-1133">Transmembrane helix</keyword>
<feature type="transmembrane region" description="Helical" evidence="3">
    <location>
        <begin position="12"/>
        <end position="30"/>
    </location>
</feature>
<dbReference type="InterPro" id="IPR011701">
    <property type="entry name" value="MFS"/>
</dbReference>
<feature type="transmembrane region" description="Helical" evidence="3">
    <location>
        <begin position="77"/>
        <end position="95"/>
    </location>
</feature>
<dbReference type="InterPro" id="IPR052714">
    <property type="entry name" value="MFS_Exporter"/>
</dbReference>
<dbReference type="InterPro" id="IPR036259">
    <property type="entry name" value="MFS_trans_sf"/>
</dbReference>
<feature type="transmembrane region" description="Helical" evidence="3">
    <location>
        <begin position="339"/>
        <end position="357"/>
    </location>
</feature>
<dbReference type="OrthoDB" id="5667at2759"/>
<dbReference type="Pfam" id="PF07690">
    <property type="entry name" value="MFS_1"/>
    <property type="match status" value="2"/>
</dbReference>
<comment type="caution">
    <text evidence="5">The sequence shown here is derived from an EMBL/GenBank/DDBJ whole genome shotgun (WGS) entry which is preliminary data.</text>
</comment>
<feature type="transmembrane region" description="Helical" evidence="3">
    <location>
        <begin position="301"/>
        <end position="327"/>
    </location>
</feature>
<gene>
    <name evidence="5" type="ORF">LY90DRAFT_261604</name>
</gene>
<dbReference type="InterPro" id="IPR020846">
    <property type="entry name" value="MFS_dom"/>
</dbReference>